<organism evidence="14 15">
    <name type="scientific">Trichonephila inaurata madagascariensis</name>
    <dbReference type="NCBI Taxonomy" id="2747483"/>
    <lineage>
        <taxon>Eukaryota</taxon>
        <taxon>Metazoa</taxon>
        <taxon>Ecdysozoa</taxon>
        <taxon>Arthropoda</taxon>
        <taxon>Chelicerata</taxon>
        <taxon>Arachnida</taxon>
        <taxon>Araneae</taxon>
        <taxon>Araneomorphae</taxon>
        <taxon>Entelegynae</taxon>
        <taxon>Araneoidea</taxon>
        <taxon>Nephilidae</taxon>
        <taxon>Trichonephila</taxon>
        <taxon>Trichonephila inaurata</taxon>
    </lineage>
</organism>
<feature type="region of interest" description="Disordered" evidence="10">
    <location>
        <begin position="931"/>
        <end position="964"/>
    </location>
</feature>
<evidence type="ECO:0000256" key="5">
    <source>
        <dbReference type="ARBA" id="ARBA00022989"/>
    </source>
</evidence>
<dbReference type="PROSITE" id="PS50038">
    <property type="entry name" value="FZ"/>
    <property type="match status" value="1"/>
</dbReference>
<keyword evidence="15" id="KW-1185">Reference proteome</keyword>
<dbReference type="InterPro" id="IPR020067">
    <property type="entry name" value="Frizzled_dom"/>
</dbReference>
<dbReference type="EMBL" id="BMAV01012208">
    <property type="protein sequence ID" value="GFY58687.1"/>
    <property type="molecule type" value="Genomic_DNA"/>
</dbReference>
<comment type="subcellular location">
    <subcellularLocation>
        <location evidence="1">Membrane</location>
        <topology evidence="1">Multi-pass membrane protein</topology>
    </subcellularLocation>
</comment>
<comment type="similarity">
    <text evidence="2">Belongs to the G-protein coupled receptor Fz/Smo family.</text>
</comment>
<feature type="compositionally biased region" description="Polar residues" evidence="10">
    <location>
        <begin position="1037"/>
        <end position="1048"/>
    </location>
</feature>
<evidence type="ECO:0000256" key="7">
    <source>
        <dbReference type="ARBA" id="ARBA00023157"/>
    </source>
</evidence>
<dbReference type="GO" id="GO:0007389">
    <property type="term" value="P:pattern specification process"/>
    <property type="evidence" value="ECO:0007669"/>
    <property type="project" value="TreeGrafter"/>
</dbReference>
<reference evidence="14" key="1">
    <citation type="submission" date="2020-08" db="EMBL/GenBank/DDBJ databases">
        <title>Multicomponent nature underlies the extraordinary mechanical properties of spider dragline silk.</title>
        <authorList>
            <person name="Kono N."/>
            <person name="Nakamura H."/>
            <person name="Mori M."/>
            <person name="Yoshida Y."/>
            <person name="Ohtoshi R."/>
            <person name="Malay A.D."/>
            <person name="Moran D.A.P."/>
            <person name="Tomita M."/>
            <person name="Numata K."/>
            <person name="Arakawa K."/>
        </authorList>
    </citation>
    <scope>NUCLEOTIDE SEQUENCE</scope>
</reference>
<evidence type="ECO:0000256" key="10">
    <source>
        <dbReference type="SAM" id="MobiDB-lite"/>
    </source>
</evidence>
<dbReference type="GO" id="GO:0005929">
    <property type="term" value="C:cilium"/>
    <property type="evidence" value="ECO:0007669"/>
    <property type="project" value="TreeGrafter"/>
</dbReference>
<dbReference type="GO" id="GO:0007224">
    <property type="term" value="P:smoothened signaling pathway"/>
    <property type="evidence" value="ECO:0007669"/>
    <property type="project" value="TreeGrafter"/>
</dbReference>
<feature type="transmembrane region" description="Helical" evidence="11">
    <location>
        <begin position="272"/>
        <end position="295"/>
    </location>
</feature>
<dbReference type="InterPro" id="IPR015526">
    <property type="entry name" value="Frizzled/SFRP"/>
</dbReference>
<dbReference type="AlphaFoldDB" id="A0A8X6XR70"/>
<feature type="transmembrane region" description="Helical" evidence="11">
    <location>
        <begin position="190"/>
        <end position="212"/>
    </location>
</feature>
<dbReference type="OrthoDB" id="6420180at2759"/>
<dbReference type="Proteomes" id="UP000886998">
    <property type="component" value="Unassembled WGS sequence"/>
</dbReference>
<feature type="transmembrane region" description="Helical" evidence="11">
    <location>
        <begin position="315"/>
        <end position="334"/>
    </location>
</feature>
<evidence type="ECO:0000256" key="4">
    <source>
        <dbReference type="ARBA" id="ARBA00022692"/>
    </source>
</evidence>
<dbReference type="Pfam" id="PF01534">
    <property type="entry name" value="Frizzled"/>
    <property type="match status" value="1"/>
</dbReference>
<feature type="transmembrane region" description="Helical" evidence="11">
    <location>
        <begin position="357"/>
        <end position="385"/>
    </location>
</feature>
<feature type="transmembrane region" description="Helical" evidence="11">
    <location>
        <begin position="472"/>
        <end position="491"/>
    </location>
</feature>
<evidence type="ECO:0000256" key="9">
    <source>
        <dbReference type="PROSITE-ProRule" id="PRU00090"/>
    </source>
</evidence>
<comment type="caution">
    <text evidence="14">The sequence shown here is derived from an EMBL/GenBank/DDBJ whole genome shotgun (WGS) entry which is preliminary data.</text>
</comment>
<feature type="transmembrane region" description="Helical" evidence="11">
    <location>
        <begin position="219"/>
        <end position="240"/>
    </location>
</feature>
<evidence type="ECO:0000259" key="12">
    <source>
        <dbReference type="PROSITE" id="PS50038"/>
    </source>
</evidence>
<accession>A0A8X6XR70</accession>
<keyword evidence="7" id="KW-1015">Disulfide bond</keyword>
<dbReference type="InterPro" id="IPR017981">
    <property type="entry name" value="GPCR_2-like_7TM"/>
</dbReference>
<feature type="domain" description="G-protein coupled receptors family 2 profile 2" evidence="13">
    <location>
        <begin position="187"/>
        <end position="386"/>
    </location>
</feature>
<evidence type="ECO:0000256" key="8">
    <source>
        <dbReference type="ARBA" id="ARBA00023170"/>
    </source>
</evidence>
<dbReference type="SMART" id="SM00063">
    <property type="entry name" value="FRI"/>
    <property type="match status" value="1"/>
</dbReference>
<evidence type="ECO:0000256" key="6">
    <source>
        <dbReference type="ARBA" id="ARBA00023136"/>
    </source>
</evidence>
<gene>
    <name evidence="14" type="primary">SMO</name>
    <name evidence="14" type="ORF">TNIN_150581</name>
</gene>
<dbReference type="InterPro" id="IPR000539">
    <property type="entry name" value="Frizzled/Smoothened_7TM"/>
</dbReference>
<evidence type="ECO:0000256" key="2">
    <source>
        <dbReference type="ARBA" id="ARBA00008077"/>
    </source>
</evidence>
<dbReference type="GO" id="GO:0030425">
    <property type="term" value="C:dendrite"/>
    <property type="evidence" value="ECO:0007669"/>
    <property type="project" value="TreeGrafter"/>
</dbReference>
<dbReference type="Pfam" id="PF01392">
    <property type="entry name" value="Fz"/>
    <property type="match status" value="1"/>
</dbReference>
<feature type="compositionally biased region" description="Low complexity" evidence="10">
    <location>
        <begin position="933"/>
        <end position="942"/>
    </location>
</feature>
<dbReference type="GO" id="GO:0071679">
    <property type="term" value="P:commissural neuron axon guidance"/>
    <property type="evidence" value="ECO:0007669"/>
    <property type="project" value="TreeGrafter"/>
</dbReference>
<dbReference type="PRINTS" id="PR00489">
    <property type="entry name" value="FRIZZLED"/>
</dbReference>
<evidence type="ECO:0000313" key="14">
    <source>
        <dbReference type="EMBL" id="GFY58687.1"/>
    </source>
</evidence>
<evidence type="ECO:0000256" key="1">
    <source>
        <dbReference type="ARBA" id="ARBA00004141"/>
    </source>
</evidence>
<keyword evidence="8" id="KW-0675">Receptor</keyword>
<dbReference type="PROSITE" id="PS50261">
    <property type="entry name" value="G_PROTEIN_RECEP_F2_4"/>
    <property type="match status" value="1"/>
</dbReference>
<feature type="region of interest" description="Disordered" evidence="10">
    <location>
        <begin position="1037"/>
        <end position="1075"/>
    </location>
</feature>
<feature type="transmembrane region" description="Helical" evidence="11">
    <location>
        <begin position="406"/>
        <end position="429"/>
    </location>
</feature>
<keyword evidence="5 11" id="KW-1133">Transmembrane helix</keyword>
<dbReference type="SMART" id="SM01330">
    <property type="entry name" value="Frizzled"/>
    <property type="match status" value="1"/>
</dbReference>
<dbReference type="GO" id="GO:0005113">
    <property type="term" value="F:patched binding"/>
    <property type="evidence" value="ECO:0007669"/>
    <property type="project" value="TreeGrafter"/>
</dbReference>
<dbReference type="PANTHER" id="PTHR11309:SF35">
    <property type="entry name" value="PROTEIN SMOOTHENED"/>
    <property type="match status" value="1"/>
</dbReference>
<evidence type="ECO:0000256" key="11">
    <source>
        <dbReference type="SAM" id="Phobius"/>
    </source>
</evidence>
<keyword evidence="4 11" id="KW-0812">Transmembrane</keyword>
<feature type="domain" description="FZ" evidence="12">
    <location>
        <begin position="18"/>
        <end position="138"/>
    </location>
</feature>
<dbReference type="InterPro" id="IPR036790">
    <property type="entry name" value="Frizzled_dom_sf"/>
</dbReference>
<dbReference type="GO" id="GO:0004888">
    <property type="term" value="F:transmembrane signaling receptor activity"/>
    <property type="evidence" value="ECO:0007669"/>
    <property type="project" value="InterPro"/>
</dbReference>
<evidence type="ECO:0000256" key="3">
    <source>
        <dbReference type="ARBA" id="ARBA00022473"/>
    </source>
</evidence>
<dbReference type="GO" id="GO:0005886">
    <property type="term" value="C:plasma membrane"/>
    <property type="evidence" value="ECO:0007669"/>
    <property type="project" value="TreeGrafter"/>
</dbReference>
<dbReference type="Gene3D" id="1.20.1070.10">
    <property type="entry name" value="Rhodopsin 7-helix transmembrane proteins"/>
    <property type="match status" value="1"/>
</dbReference>
<name>A0A8X6XR70_9ARAC</name>
<evidence type="ECO:0000313" key="15">
    <source>
        <dbReference type="Proteomes" id="UP000886998"/>
    </source>
</evidence>
<evidence type="ECO:0000259" key="13">
    <source>
        <dbReference type="PROSITE" id="PS50261"/>
    </source>
</evidence>
<proteinExistence type="inferred from homology"/>
<keyword evidence="3" id="KW-0217">Developmental protein</keyword>
<dbReference type="Gene3D" id="1.10.2000.10">
    <property type="entry name" value="Frizzled cysteine-rich domain"/>
    <property type="match status" value="1"/>
</dbReference>
<sequence length="1075" mass="120069">MLAYKSGPKDVFDPGVCFQEATCLQTQNNQNLTCFGTELPYSSTSLDLAEDSESLLEVQDNLALWQGLRSIPRCWAVVQTFLCSVYMPKCENGSVSLPSQEMCRITRGPCKAVKVKHSWPSFLQCENKKLYPPRCRNPLQEIKFNTSYKCIPPLKETVNAENWFDDVDGCGIQCQDPFYTEKEHDSIHTLIAFLGGISFITTMTTVVTFCLSSTGAKQYPAAIIFLINLCLAFVSLGWLIQFFPGARDEIVCFHDGTIRRQQPKSAQHLCTFTFFIIYYFLMAAIVWFVTLTYALYIQFRRTGSAKDILKKKATLFHICAWCTPGVFTSIILAIKEVDGDSMSGICFVGFANPTSRIWFLLIPVALAALASGFFLISLLYTLLKMRGQELANEKSRVKLHRMIRKISTFSIFAAFLIICTFACHAYDFINRKDWMESLRDYIVCQAMNSAQPSSEFSVPICSLKNRPNISVMYLHVACVFAFGVLMSSWAWTKTSLNVWKRFFHRCCASKEESANLKKHELIAKAFQKRHQLNQGHISLSLNSHNEDPIGMNLDGSSLASGDISSSWAMALPYFISRRNAITDLMPFTPRHYSSASDISRHVSLDSYNQQNLDSASLQISEQEYVLRHQRRKTRKERMRLWKTNRWFPSTRRGSDTSLQSSLTASIVAAAKSTGAKVSKSTSTGDLVPSPIPVYPPCLLPPVIPQPNKRSAIPREVINPPFTHGMTDNSHRLECRNLPSSIGTPSSSQRITPNPMNTGFHNPMNRFAPPPMYGQGFDVLNSLSFGLMGGVMYPTINGIYNEYSFNHAPYSSMIYATCGSYQNSNTTLNHIHPSELPMQPRIESSSEAEYFPIIMSDSEFTDTGQRSYDEAQLMTTHRLMIERAQTLAAAAAAAATTVGNQLDPSQPKAVLEPQACAKTEFLKRLDLCNTKPVSTAAPTSRPPTTDRRSPHSEAPPPSPADSVKSISVDYEDDDVFECSINDEKETSVTSNVEEPEDESLLQKLKSKFRSAVSVSRTNLEQSENIELSSKPCCNSEFSATGNDTTPLKNSSKEKCLDPSESVGLIQAKDGNENVSR</sequence>
<dbReference type="GO" id="GO:0007417">
    <property type="term" value="P:central nervous system development"/>
    <property type="evidence" value="ECO:0007669"/>
    <property type="project" value="TreeGrafter"/>
</dbReference>
<keyword evidence="6 11" id="KW-0472">Membrane</keyword>
<dbReference type="PANTHER" id="PTHR11309">
    <property type="entry name" value="FRIZZLED"/>
    <property type="match status" value="1"/>
</dbReference>
<comment type="caution">
    <text evidence="9">Lacks conserved residue(s) required for the propagation of feature annotation.</text>
</comment>
<protein>
    <submittedName>
        <fullName evidence="14">Smoothened homolog</fullName>
    </submittedName>
</protein>
<dbReference type="SUPFAM" id="SSF63501">
    <property type="entry name" value="Frizzled cysteine-rich domain"/>
    <property type="match status" value="1"/>
</dbReference>